<accession>A0A1I2LKS1</accession>
<sequence length="36" mass="4053">MTNLNKKLRNSTTLAILSENISRIYAIGVVFSENLK</sequence>
<dbReference type="AlphaFoldDB" id="A0A1I2LKS1"/>
<dbReference type="EMBL" id="FOOG01000009">
    <property type="protein sequence ID" value="SFF79029.1"/>
    <property type="molecule type" value="Genomic_DNA"/>
</dbReference>
<reference evidence="2" key="1">
    <citation type="submission" date="2016-10" db="EMBL/GenBank/DDBJ databases">
        <authorList>
            <person name="Varghese N."/>
            <person name="Submissions S."/>
        </authorList>
    </citation>
    <scope>NUCLEOTIDE SEQUENCE [LARGE SCALE GENOMIC DNA]</scope>
    <source>
        <strain evidence="2">FP5</strain>
    </source>
</reference>
<evidence type="ECO:0000313" key="1">
    <source>
        <dbReference type="EMBL" id="SFF79029.1"/>
    </source>
</evidence>
<organism evidence="1 2">
    <name type="scientific">Halobacillus alkaliphilus</name>
    <dbReference type="NCBI Taxonomy" id="396056"/>
    <lineage>
        <taxon>Bacteria</taxon>
        <taxon>Bacillati</taxon>
        <taxon>Bacillota</taxon>
        <taxon>Bacilli</taxon>
        <taxon>Bacillales</taxon>
        <taxon>Bacillaceae</taxon>
        <taxon>Halobacillus</taxon>
    </lineage>
</organism>
<keyword evidence="2" id="KW-1185">Reference proteome</keyword>
<name>A0A1I2LKS1_9BACI</name>
<dbReference type="Proteomes" id="UP000198897">
    <property type="component" value="Unassembled WGS sequence"/>
</dbReference>
<evidence type="ECO:0000313" key="2">
    <source>
        <dbReference type="Proteomes" id="UP000198897"/>
    </source>
</evidence>
<proteinExistence type="predicted"/>
<protein>
    <submittedName>
        <fullName evidence="1">Uncharacterized protein</fullName>
    </submittedName>
</protein>
<gene>
    <name evidence="1" type="ORF">SAMN05216353_10941</name>
</gene>